<proteinExistence type="inferred from homology"/>
<dbReference type="Gene3D" id="3.40.50.2000">
    <property type="entry name" value="Glycogen Phosphorylase B"/>
    <property type="match status" value="2"/>
</dbReference>
<dbReference type="GO" id="GO:0008360">
    <property type="term" value="P:regulation of cell shape"/>
    <property type="evidence" value="ECO:0007669"/>
    <property type="project" value="UniProtKB-KW"/>
</dbReference>
<dbReference type="CDD" id="cd03785">
    <property type="entry name" value="GT28_MurG"/>
    <property type="match status" value="1"/>
</dbReference>
<evidence type="ECO:0000256" key="2">
    <source>
        <dbReference type="ARBA" id="ARBA00022618"/>
    </source>
</evidence>
<organism evidence="12">
    <name type="scientific">freshwater metagenome</name>
    <dbReference type="NCBI Taxonomy" id="449393"/>
    <lineage>
        <taxon>unclassified sequences</taxon>
        <taxon>metagenomes</taxon>
        <taxon>ecological metagenomes</taxon>
    </lineage>
</organism>
<dbReference type="GO" id="GO:0005975">
    <property type="term" value="P:carbohydrate metabolic process"/>
    <property type="evidence" value="ECO:0007669"/>
    <property type="project" value="InterPro"/>
</dbReference>
<feature type="domain" description="Glycosyltransferase family 28 N-terminal" evidence="10">
    <location>
        <begin position="5"/>
        <end position="139"/>
    </location>
</feature>
<keyword evidence="3" id="KW-0328">Glycosyltransferase</keyword>
<reference evidence="12" key="1">
    <citation type="submission" date="2020-05" db="EMBL/GenBank/DDBJ databases">
        <authorList>
            <person name="Chiriac C."/>
            <person name="Salcher M."/>
            <person name="Ghai R."/>
            <person name="Kavagutti S V."/>
        </authorList>
    </citation>
    <scope>NUCLEOTIDE SEQUENCE</scope>
</reference>
<evidence type="ECO:0000256" key="8">
    <source>
        <dbReference type="ARBA" id="ARBA00023306"/>
    </source>
</evidence>
<evidence type="ECO:0000256" key="1">
    <source>
        <dbReference type="ARBA" id="ARBA00022475"/>
    </source>
</evidence>
<dbReference type="InterPro" id="IPR006009">
    <property type="entry name" value="GlcNAc_MurG"/>
</dbReference>
<dbReference type="InterPro" id="IPR007235">
    <property type="entry name" value="Glyco_trans_28_C"/>
</dbReference>
<dbReference type="Pfam" id="PF03033">
    <property type="entry name" value="Glyco_transf_28"/>
    <property type="match status" value="1"/>
</dbReference>
<keyword evidence="5" id="KW-0133">Cell shape</keyword>
<evidence type="ECO:0000256" key="3">
    <source>
        <dbReference type="ARBA" id="ARBA00022676"/>
    </source>
</evidence>
<gene>
    <name evidence="12" type="ORF">UFOPK4057_00100</name>
</gene>
<keyword evidence="4" id="KW-0808">Transferase</keyword>
<dbReference type="GO" id="GO:0071555">
    <property type="term" value="P:cell wall organization"/>
    <property type="evidence" value="ECO:0007669"/>
    <property type="project" value="UniProtKB-KW"/>
</dbReference>
<keyword evidence="8" id="KW-0131">Cell cycle</keyword>
<keyword evidence="6" id="KW-0573">Peptidoglycan synthesis</keyword>
<evidence type="ECO:0000259" key="10">
    <source>
        <dbReference type="Pfam" id="PF03033"/>
    </source>
</evidence>
<dbReference type="GO" id="GO:0009252">
    <property type="term" value="P:peptidoglycan biosynthetic process"/>
    <property type="evidence" value="ECO:0007669"/>
    <property type="project" value="UniProtKB-KW"/>
</dbReference>
<evidence type="ECO:0000256" key="9">
    <source>
        <dbReference type="ARBA" id="ARBA00023316"/>
    </source>
</evidence>
<dbReference type="InterPro" id="IPR004276">
    <property type="entry name" value="GlycoTrans_28_N"/>
</dbReference>
<dbReference type="Pfam" id="PF04101">
    <property type="entry name" value="Glyco_tran_28_C"/>
    <property type="match status" value="1"/>
</dbReference>
<dbReference type="GO" id="GO:0050511">
    <property type="term" value="F:undecaprenyldiphospho-muramoylpentapeptide beta-N-acetylglucosaminyltransferase activity"/>
    <property type="evidence" value="ECO:0007669"/>
    <property type="project" value="InterPro"/>
</dbReference>
<dbReference type="EMBL" id="CAFBPC010000012">
    <property type="protein sequence ID" value="CAB4997201.1"/>
    <property type="molecule type" value="Genomic_DNA"/>
</dbReference>
<keyword evidence="1" id="KW-1003">Cell membrane</keyword>
<evidence type="ECO:0000313" key="12">
    <source>
        <dbReference type="EMBL" id="CAB4997201.1"/>
    </source>
</evidence>
<keyword evidence="7" id="KW-0472">Membrane</keyword>
<accession>A0A6J7NVS0</accession>
<dbReference type="HAMAP" id="MF_00033">
    <property type="entry name" value="MurG"/>
    <property type="match status" value="1"/>
</dbReference>
<feature type="domain" description="Glycosyl transferase family 28 C-terminal" evidence="11">
    <location>
        <begin position="195"/>
        <end position="350"/>
    </location>
</feature>
<protein>
    <submittedName>
        <fullName evidence="12">Unannotated protein</fullName>
    </submittedName>
</protein>
<dbReference type="PANTHER" id="PTHR21015:SF22">
    <property type="entry name" value="GLYCOSYLTRANSFERASE"/>
    <property type="match status" value="1"/>
</dbReference>
<evidence type="ECO:0000256" key="6">
    <source>
        <dbReference type="ARBA" id="ARBA00022984"/>
    </source>
</evidence>
<dbReference type="AlphaFoldDB" id="A0A6J7NVS0"/>
<evidence type="ECO:0000256" key="5">
    <source>
        <dbReference type="ARBA" id="ARBA00022960"/>
    </source>
</evidence>
<sequence length="373" mass="39821">MTFAVVTGGGTSGHVIPAMSICEALIDAGHNAADVKYVGTIRGVETSLMADSPVESLFLPISGLQRSFSARGILRNLALPWRLLRSRLVARRFLSKWSPKVVVSVGGYASEPMSRAAIAAGIPLVCVSYDHLAGLATRRQAKHAQVCAVAFADSDLPRAHVTGAPVRRELRNLLVSEYRSKARQVLGIPEENTLIVFMGGSLGSQSINTVAVACTQQQFLFDGTGISVLHICGERFLQEPMPEVANGIEYQRVGYESRMAEVYAAADIIVARAGASTVAEIATVGVASVLIPWPGAADNHQEHNARWLSNDGAAILSDDASCRNGATLQVVQELASNKELQTKLAQKARQKGDIHRSNELVKVIENAASSARS</sequence>
<dbReference type="PANTHER" id="PTHR21015">
    <property type="entry name" value="UDP-N-ACETYLGLUCOSAMINE--N-ACETYLMURAMYL-(PENTAPEPTIDE) PYROPHOSPHORYL-UNDECAPRENOL N-ACETYLGLUCOSAMINE TRANSFERASE 1"/>
    <property type="match status" value="1"/>
</dbReference>
<keyword evidence="2" id="KW-0132">Cell division</keyword>
<evidence type="ECO:0000256" key="4">
    <source>
        <dbReference type="ARBA" id="ARBA00022679"/>
    </source>
</evidence>
<name>A0A6J7NVS0_9ZZZZ</name>
<evidence type="ECO:0000256" key="7">
    <source>
        <dbReference type="ARBA" id="ARBA00023136"/>
    </source>
</evidence>
<keyword evidence="9" id="KW-0961">Cell wall biogenesis/degradation</keyword>
<evidence type="ECO:0000259" key="11">
    <source>
        <dbReference type="Pfam" id="PF04101"/>
    </source>
</evidence>
<dbReference type="SUPFAM" id="SSF53756">
    <property type="entry name" value="UDP-Glycosyltransferase/glycogen phosphorylase"/>
    <property type="match status" value="1"/>
</dbReference>
<dbReference type="GO" id="GO:0051301">
    <property type="term" value="P:cell division"/>
    <property type="evidence" value="ECO:0007669"/>
    <property type="project" value="UniProtKB-KW"/>
</dbReference>